<dbReference type="Proteomes" id="UP000432516">
    <property type="component" value="Unassembled WGS sequence"/>
</dbReference>
<evidence type="ECO:0000259" key="1">
    <source>
        <dbReference type="Pfam" id="PF12728"/>
    </source>
</evidence>
<dbReference type="RefSeq" id="WP_005864483.1">
    <property type="nucleotide sequence ID" value="NZ_CP072231.1"/>
</dbReference>
<protein>
    <submittedName>
        <fullName evidence="2">Helix-turn-helix domain-containing protein</fullName>
    </submittedName>
</protein>
<gene>
    <name evidence="2" type="ORF">GKD68_05495</name>
    <name evidence="3" type="ORF">P2T59_12095</name>
</gene>
<dbReference type="PANTHER" id="PTHR34585">
    <property type="match status" value="1"/>
</dbReference>
<dbReference type="InterPro" id="IPR041657">
    <property type="entry name" value="HTH_17"/>
</dbReference>
<dbReference type="InterPro" id="IPR009061">
    <property type="entry name" value="DNA-bd_dom_put_sf"/>
</dbReference>
<name>A0A3E4MUN1_PARDI</name>
<evidence type="ECO:0000313" key="3">
    <source>
        <dbReference type="EMBL" id="WET62453.1"/>
    </source>
</evidence>
<reference evidence="2 4" key="1">
    <citation type="journal article" date="2019" name="Nat. Med.">
        <title>A library of human gut bacterial isolates paired with longitudinal multiomics data enables mechanistic microbiome research.</title>
        <authorList>
            <person name="Poyet M."/>
            <person name="Groussin M."/>
            <person name="Gibbons S.M."/>
            <person name="Avila-Pacheco J."/>
            <person name="Jiang X."/>
            <person name="Kearney S.M."/>
            <person name="Perrotta A.R."/>
            <person name="Berdy B."/>
            <person name="Zhao S."/>
            <person name="Lieberman T.D."/>
            <person name="Swanson P.K."/>
            <person name="Smith M."/>
            <person name="Roesemann S."/>
            <person name="Alexander J.E."/>
            <person name="Rich S.A."/>
            <person name="Livny J."/>
            <person name="Vlamakis H."/>
            <person name="Clish C."/>
            <person name="Bullock K."/>
            <person name="Deik A."/>
            <person name="Scott J."/>
            <person name="Pierce K.A."/>
            <person name="Xavier R.J."/>
            <person name="Alm E.J."/>
        </authorList>
    </citation>
    <scope>NUCLEOTIDE SEQUENCE [LARGE SCALE GENOMIC DNA]</scope>
    <source>
        <strain evidence="2 4">BIOML-A2</strain>
    </source>
</reference>
<dbReference type="OrthoDB" id="769412at2"/>
<dbReference type="SUPFAM" id="SSF46955">
    <property type="entry name" value="Putative DNA-binding domain"/>
    <property type="match status" value="1"/>
</dbReference>
<organism evidence="2 4">
    <name type="scientific">Parabacteroides distasonis</name>
    <dbReference type="NCBI Taxonomy" id="823"/>
    <lineage>
        <taxon>Bacteria</taxon>
        <taxon>Pseudomonadati</taxon>
        <taxon>Bacteroidota</taxon>
        <taxon>Bacteroidia</taxon>
        <taxon>Bacteroidales</taxon>
        <taxon>Tannerellaceae</taxon>
        <taxon>Parabacteroides</taxon>
    </lineage>
</organism>
<dbReference type="Pfam" id="PF12728">
    <property type="entry name" value="HTH_17"/>
    <property type="match status" value="1"/>
</dbReference>
<dbReference type="EMBL" id="CP120353">
    <property type="protein sequence ID" value="WET62453.1"/>
    <property type="molecule type" value="Genomic_DNA"/>
</dbReference>
<dbReference type="PANTHER" id="PTHR34585:SF22">
    <property type="entry name" value="HELIX-TURN-HELIX DOMAIN-CONTAINING PROTEIN"/>
    <property type="match status" value="1"/>
</dbReference>
<accession>A0A3E4MUN1</accession>
<dbReference type="Proteomes" id="UP001221009">
    <property type="component" value="Chromosome"/>
</dbReference>
<dbReference type="EMBL" id="WKNE01000003">
    <property type="protein sequence ID" value="MRZ54207.1"/>
    <property type="molecule type" value="Genomic_DNA"/>
</dbReference>
<sequence>MGEIITKTNKEVLQFFDEMKRISTFIDALKSGYTPSLNGERFLTDTELSEMLKLTKRTLLEYRNCGKIPYYQIGGKILYRENDIEKLLYENRRDTF</sequence>
<dbReference type="AlphaFoldDB" id="A0A3E4MUN1"/>
<reference evidence="3" key="2">
    <citation type="submission" date="2023-03" db="EMBL/GenBank/DDBJ databases">
        <title>Parabacteroides distasonis, a bacteria resistant against UC.</title>
        <authorList>
            <person name="Dai W."/>
        </authorList>
    </citation>
    <scope>NUCLEOTIDE SEQUENCE</scope>
    <source>
        <strain evidence="3">F1-28</strain>
    </source>
</reference>
<feature type="domain" description="Helix-turn-helix" evidence="1">
    <location>
        <begin position="42"/>
        <end position="88"/>
    </location>
</feature>
<proteinExistence type="predicted"/>
<evidence type="ECO:0000313" key="4">
    <source>
        <dbReference type="Proteomes" id="UP000432516"/>
    </source>
</evidence>
<evidence type="ECO:0000313" key="2">
    <source>
        <dbReference type="EMBL" id="MRZ54207.1"/>
    </source>
</evidence>